<proteinExistence type="predicted"/>
<protein>
    <submittedName>
        <fullName evidence="1">N-formylglutamate deformylase</fullName>
    </submittedName>
</protein>
<sequence>MSFISIRQGSAPLILSIPHAGTEIPESLLPSLVSPWLARKDADWWLPELYAFAEALDATVVRTRISRTVIDVNRDPSGVSLYPGQATTGLCPTETFDGEPLYVDGHAPNEAEILLRRVKYFDPYHEALAAEITRLRRLHHAIVLYDCHSIRSEIPRLFQGVLPNFNIGTNDDKACDAAITDRVAAICEADERFSRVVNGRFKGGYITRHYGDPEEGINALQMELACRGYMEEPAAPTPENWPSPFNPAPPILQILKTILESFIP</sequence>
<gene>
    <name evidence="1" type="ORF">GCM10010909_19500</name>
</gene>
<dbReference type="NCBIfam" id="TIGR02017">
    <property type="entry name" value="hutG_amidohyd"/>
    <property type="match status" value="1"/>
</dbReference>
<accession>A0ABQ6A472</accession>
<name>A0ABQ6A472_9PROT</name>
<dbReference type="EMBL" id="BSOS01000065">
    <property type="protein sequence ID" value="GLR67269.1"/>
    <property type="molecule type" value="Genomic_DNA"/>
</dbReference>
<dbReference type="Proteomes" id="UP001156641">
    <property type="component" value="Unassembled WGS sequence"/>
</dbReference>
<organism evidence="1 2">
    <name type="scientific">Acidocella aquatica</name>
    <dbReference type="NCBI Taxonomy" id="1922313"/>
    <lineage>
        <taxon>Bacteria</taxon>
        <taxon>Pseudomonadati</taxon>
        <taxon>Pseudomonadota</taxon>
        <taxon>Alphaproteobacteria</taxon>
        <taxon>Acetobacterales</taxon>
        <taxon>Acidocellaceae</taxon>
        <taxon>Acidocella</taxon>
    </lineage>
</organism>
<comment type="caution">
    <text evidence="1">The sequence shown here is derived from an EMBL/GenBank/DDBJ whole genome shotgun (WGS) entry which is preliminary data.</text>
</comment>
<dbReference type="InterPro" id="IPR007709">
    <property type="entry name" value="N-FG_amidohydro"/>
</dbReference>
<keyword evidence="2" id="KW-1185">Reference proteome</keyword>
<reference evidence="2" key="1">
    <citation type="journal article" date="2019" name="Int. J. Syst. Evol. Microbiol.">
        <title>The Global Catalogue of Microorganisms (GCM) 10K type strain sequencing project: providing services to taxonomists for standard genome sequencing and annotation.</title>
        <authorList>
            <consortium name="The Broad Institute Genomics Platform"/>
            <consortium name="The Broad Institute Genome Sequencing Center for Infectious Disease"/>
            <person name="Wu L."/>
            <person name="Ma J."/>
        </authorList>
    </citation>
    <scope>NUCLEOTIDE SEQUENCE [LARGE SCALE GENOMIC DNA]</scope>
    <source>
        <strain evidence="2">NBRC 112502</strain>
    </source>
</reference>
<dbReference type="InterPro" id="IPR010247">
    <property type="entry name" value="HutG_amidohyd"/>
</dbReference>
<dbReference type="Pfam" id="PF05013">
    <property type="entry name" value="FGase"/>
    <property type="match status" value="1"/>
</dbReference>
<evidence type="ECO:0000313" key="2">
    <source>
        <dbReference type="Proteomes" id="UP001156641"/>
    </source>
</evidence>
<dbReference type="RefSeq" id="WP_284257996.1">
    <property type="nucleotide sequence ID" value="NZ_BSOS01000065.1"/>
</dbReference>
<dbReference type="SUPFAM" id="SSF53187">
    <property type="entry name" value="Zn-dependent exopeptidases"/>
    <property type="match status" value="1"/>
</dbReference>
<dbReference type="Gene3D" id="3.40.630.40">
    <property type="entry name" value="Zn-dependent exopeptidases"/>
    <property type="match status" value="1"/>
</dbReference>
<evidence type="ECO:0000313" key="1">
    <source>
        <dbReference type="EMBL" id="GLR67269.1"/>
    </source>
</evidence>